<dbReference type="Pfam" id="PF01370">
    <property type="entry name" value="Epimerase"/>
    <property type="match status" value="1"/>
</dbReference>
<dbReference type="SUPFAM" id="SSF51735">
    <property type="entry name" value="NAD(P)-binding Rossmann-fold domains"/>
    <property type="match status" value="1"/>
</dbReference>
<dbReference type="InterPro" id="IPR036291">
    <property type="entry name" value="NAD(P)-bd_dom_sf"/>
</dbReference>
<dbReference type="Gene3D" id="3.40.50.720">
    <property type="entry name" value="NAD(P)-binding Rossmann-like Domain"/>
    <property type="match status" value="1"/>
</dbReference>
<reference evidence="3 4" key="1">
    <citation type="submission" date="2020-07" db="EMBL/GenBank/DDBJ databases">
        <title>Huge and variable diversity of episymbiotic CPR bacteria and DPANN archaea in groundwater ecosystems.</title>
        <authorList>
            <person name="He C.Y."/>
            <person name="Keren R."/>
            <person name="Whittaker M."/>
            <person name="Farag I.F."/>
            <person name="Doudna J."/>
            <person name="Cate J.H.D."/>
            <person name="Banfield J.F."/>
        </authorList>
    </citation>
    <scope>NUCLEOTIDE SEQUENCE [LARGE SCALE GENOMIC DNA]</scope>
    <source>
        <strain evidence="3">NC_groundwater_541_Ag_S-0.1um_46_50</strain>
    </source>
</reference>
<dbReference type="Proteomes" id="UP000595618">
    <property type="component" value="Chromosome"/>
</dbReference>
<comment type="similarity">
    <text evidence="1">Belongs to the NAD(P)-dependent epimerase/dehydratase family.</text>
</comment>
<evidence type="ECO:0000313" key="3">
    <source>
        <dbReference type="EMBL" id="QQG45444.1"/>
    </source>
</evidence>
<evidence type="ECO:0000259" key="2">
    <source>
        <dbReference type="Pfam" id="PF01370"/>
    </source>
</evidence>
<name>A0A7T5RJU9_9BACT</name>
<dbReference type="PANTHER" id="PTHR43000">
    <property type="entry name" value="DTDP-D-GLUCOSE 4,6-DEHYDRATASE-RELATED"/>
    <property type="match status" value="1"/>
</dbReference>
<proteinExistence type="inferred from homology"/>
<gene>
    <name evidence="3" type="ORF">HYW89_00705</name>
</gene>
<accession>A0A7T5RJU9</accession>
<dbReference type="AlphaFoldDB" id="A0A7T5RJU9"/>
<dbReference type="EMBL" id="CP066690">
    <property type="protein sequence ID" value="QQG45444.1"/>
    <property type="molecule type" value="Genomic_DNA"/>
</dbReference>
<protein>
    <submittedName>
        <fullName evidence="3">NAD(P)-dependent oxidoreductase</fullName>
    </submittedName>
</protein>
<evidence type="ECO:0000256" key="1">
    <source>
        <dbReference type="ARBA" id="ARBA00007637"/>
    </source>
</evidence>
<organism evidence="3 4">
    <name type="scientific">Candidatus Sungiibacteriota bacterium</name>
    <dbReference type="NCBI Taxonomy" id="2750080"/>
    <lineage>
        <taxon>Bacteria</taxon>
        <taxon>Candidatus Sungiibacteriota</taxon>
    </lineage>
</organism>
<sequence>MAHAKKQSVLITGASGFIGRNLFEALSQRADLEVYGTYFSRKFSVNPKLLRVDLRDLDLIPKILQVGFDVVIHAAAATSDAKDQAIPPYFDSTANIVMNMLLLEEAARNSVKQFIFLSSPAVYFLCLGRPDWESITGQGRIDKKDIGAALTKLYTERLCDFYSMRSRTRFSIVRPASIYGPHDRFNLESSRTVGTAITKVMSAPHGGTINVDGDGSEEVDLLYVSDLVRFIELLLGKQSSSFEIYSIGSGSPLSLRALLEKVMVLMQKPLRVEFGALKSAIPSKPVLDSSKAERNFGWTPQILLDEGLKRTLAWYRENIVQHDLE</sequence>
<evidence type="ECO:0000313" key="4">
    <source>
        <dbReference type="Proteomes" id="UP000595618"/>
    </source>
</evidence>
<feature type="domain" description="NAD-dependent epimerase/dehydratase" evidence="2">
    <location>
        <begin position="9"/>
        <end position="248"/>
    </location>
</feature>
<dbReference type="InterPro" id="IPR001509">
    <property type="entry name" value="Epimerase_deHydtase"/>
</dbReference>